<sequence>MLLSRFESQTDPLIRFSLKYLSLAESGEESNEAGAEVRGKSQAQDARAGTRLPHLSGRKPLHRRNTDHLRRRASYCLDGAKTSETYIDRRKQYAGAKAASQEPERARTSQARCPSDSWSQLPHATPTDGIDRWPTLYTVFIYDTGLESTTVECVCVVCARMTTLELAEALLSRDNETERVLSLLEALQRLLERATPTARLRELVMRALYAHVDSHSESVLAAIARAMLTMRVMGSHLSAACKLVFKVARNDKNDHLFKNSNLLGCHFKSSPGDTQASYATGAVNGFSHVNRSPRWPVSGPRRGYIVHRILFTPQIDLLVEGCGRACPLTEGECCVYGAGALRFLTLEPKLRARAQHAGALHLAALHLKIINTAKRQGLSVGGVDPRLVPGDRCVAQPSRQWRRRACEAQAILASGALPELIAACRSTSPTETCSLTWSIRLVKYHTLTESEVADVNEIEITASAVGLRPVSESSDGPLPSALH</sequence>
<feature type="region of interest" description="Disordered" evidence="1">
    <location>
        <begin position="92"/>
        <end position="124"/>
    </location>
</feature>
<comment type="caution">
    <text evidence="2">The sequence shown here is derived from an EMBL/GenBank/DDBJ whole genome shotgun (WGS) entry which is preliminary data.</text>
</comment>
<keyword evidence="3" id="KW-1185">Reference proteome</keyword>
<dbReference type="GO" id="GO:0044782">
    <property type="term" value="P:cilium organization"/>
    <property type="evidence" value="ECO:0007669"/>
    <property type="project" value="TreeGrafter"/>
</dbReference>
<organism evidence="2 3">
    <name type="scientific">Eumeta variegata</name>
    <name type="common">Bagworm moth</name>
    <name type="synonym">Eumeta japonica</name>
    <dbReference type="NCBI Taxonomy" id="151549"/>
    <lineage>
        <taxon>Eukaryota</taxon>
        <taxon>Metazoa</taxon>
        <taxon>Ecdysozoa</taxon>
        <taxon>Arthropoda</taxon>
        <taxon>Hexapoda</taxon>
        <taxon>Insecta</taxon>
        <taxon>Pterygota</taxon>
        <taxon>Neoptera</taxon>
        <taxon>Endopterygota</taxon>
        <taxon>Lepidoptera</taxon>
        <taxon>Glossata</taxon>
        <taxon>Ditrysia</taxon>
        <taxon>Tineoidea</taxon>
        <taxon>Psychidae</taxon>
        <taxon>Oiketicinae</taxon>
        <taxon>Eumeta</taxon>
    </lineage>
</organism>
<dbReference type="STRING" id="151549.A0A4C1VQV7"/>
<evidence type="ECO:0000256" key="1">
    <source>
        <dbReference type="SAM" id="MobiDB-lite"/>
    </source>
</evidence>
<dbReference type="OrthoDB" id="247006at2759"/>
<name>A0A4C1VQV7_EUMVA</name>
<accession>A0A4C1VQV7</accession>
<dbReference type="AlphaFoldDB" id="A0A4C1VQV7"/>
<dbReference type="Proteomes" id="UP000299102">
    <property type="component" value="Unassembled WGS sequence"/>
</dbReference>
<feature type="region of interest" description="Disordered" evidence="1">
    <location>
        <begin position="30"/>
        <end position="64"/>
    </location>
</feature>
<dbReference type="InterPro" id="IPR038905">
    <property type="entry name" value="ARMC2"/>
</dbReference>
<evidence type="ECO:0000313" key="3">
    <source>
        <dbReference type="Proteomes" id="UP000299102"/>
    </source>
</evidence>
<dbReference type="EMBL" id="BGZK01000401">
    <property type="protein sequence ID" value="GBP41516.1"/>
    <property type="molecule type" value="Genomic_DNA"/>
</dbReference>
<reference evidence="2 3" key="1">
    <citation type="journal article" date="2019" name="Commun. Biol.">
        <title>The bagworm genome reveals a unique fibroin gene that provides high tensile strength.</title>
        <authorList>
            <person name="Kono N."/>
            <person name="Nakamura H."/>
            <person name="Ohtoshi R."/>
            <person name="Tomita M."/>
            <person name="Numata K."/>
            <person name="Arakawa K."/>
        </authorList>
    </citation>
    <scope>NUCLEOTIDE SEQUENCE [LARGE SCALE GENOMIC DNA]</scope>
</reference>
<feature type="compositionally biased region" description="Polar residues" evidence="1">
    <location>
        <begin position="108"/>
        <end position="122"/>
    </location>
</feature>
<dbReference type="PANTHER" id="PTHR21356:SF1">
    <property type="entry name" value="ARMADILLO REPEAT-CONTAINING PROTEIN 2"/>
    <property type="match status" value="1"/>
</dbReference>
<evidence type="ECO:0000313" key="2">
    <source>
        <dbReference type="EMBL" id="GBP41516.1"/>
    </source>
</evidence>
<gene>
    <name evidence="2" type="primary">ARMC2</name>
    <name evidence="2" type="ORF">EVAR_20321_1</name>
</gene>
<proteinExistence type="predicted"/>
<protein>
    <submittedName>
        <fullName evidence="2">Armadillo repeat-containing protein 2</fullName>
    </submittedName>
</protein>
<dbReference type="PANTHER" id="PTHR21356">
    <property type="entry name" value="ARMADILLO REPEAT CONTAINING 2"/>
    <property type="match status" value="1"/>
</dbReference>